<organism evidence="2 3">
    <name type="scientific">Pantoea coffeiphila</name>
    <dbReference type="NCBI Taxonomy" id="1465635"/>
    <lineage>
        <taxon>Bacteria</taxon>
        <taxon>Pseudomonadati</taxon>
        <taxon>Pseudomonadota</taxon>
        <taxon>Gammaproteobacteria</taxon>
        <taxon>Enterobacterales</taxon>
        <taxon>Erwiniaceae</taxon>
        <taxon>Pantoea</taxon>
    </lineage>
</organism>
<protein>
    <submittedName>
        <fullName evidence="2">Uncharacterized protein</fullName>
    </submittedName>
</protein>
<sequence>MAKITAAILLTVIPLLSTGCISLSPSEKPSATPPQLKQTGKTQLWNDATLFGKVPATLQHEGDVKCAAQHKGAAIGYHPHAKKADGSYFQGNAYLCSII</sequence>
<evidence type="ECO:0000256" key="1">
    <source>
        <dbReference type="SAM" id="SignalP"/>
    </source>
</evidence>
<accession>A0A2S9I7S6</accession>
<dbReference type="RefSeq" id="WP_105594324.1">
    <property type="nucleotide sequence ID" value="NZ_PDET01000015.1"/>
</dbReference>
<keyword evidence="3" id="KW-1185">Reference proteome</keyword>
<dbReference type="PROSITE" id="PS51257">
    <property type="entry name" value="PROKAR_LIPOPROTEIN"/>
    <property type="match status" value="1"/>
</dbReference>
<name>A0A2S9I7S6_9GAMM</name>
<evidence type="ECO:0000313" key="3">
    <source>
        <dbReference type="Proteomes" id="UP000239181"/>
    </source>
</evidence>
<feature type="chain" id="PRO_5015617852" evidence="1">
    <location>
        <begin position="20"/>
        <end position="99"/>
    </location>
</feature>
<evidence type="ECO:0000313" key="2">
    <source>
        <dbReference type="EMBL" id="PRD13849.1"/>
    </source>
</evidence>
<feature type="signal peptide" evidence="1">
    <location>
        <begin position="1"/>
        <end position="19"/>
    </location>
</feature>
<gene>
    <name evidence="2" type="ORF">CQW29_19080</name>
</gene>
<comment type="caution">
    <text evidence="2">The sequence shown here is derived from an EMBL/GenBank/DDBJ whole genome shotgun (WGS) entry which is preliminary data.</text>
</comment>
<dbReference type="EMBL" id="PDET01000015">
    <property type="protein sequence ID" value="PRD13849.1"/>
    <property type="molecule type" value="Genomic_DNA"/>
</dbReference>
<dbReference type="OrthoDB" id="8912589at2"/>
<dbReference type="AlphaFoldDB" id="A0A2S9I7S6"/>
<reference evidence="2 3" key="1">
    <citation type="submission" date="2017-10" db="EMBL/GenBank/DDBJ databases">
        <title>Draft genome of two endophytic bacteria isolated from 'guarana' Paullinia cupana (Mart.) Ducke.</title>
        <authorList>
            <person name="Siqueira K.A."/>
            <person name="Liotti R.G."/>
            <person name="Mendes T.A."/>
            <person name="Soares M.A."/>
        </authorList>
    </citation>
    <scope>NUCLEOTIDE SEQUENCE [LARGE SCALE GENOMIC DNA]</scope>
    <source>
        <strain evidence="2 3">342</strain>
    </source>
</reference>
<proteinExistence type="predicted"/>
<dbReference type="Proteomes" id="UP000239181">
    <property type="component" value="Unassembled WGS sequence"/>
</dbReference>
<keyword evidence="1" id="KW-0732">Signal</keyword>